<evidence type="ECO:0000313" key="3">
    <source>
        <dbReference type="Proteomes" id="UP000002316"/>
    </source>
</evidence>
<dbReference type="Proteomes" id="UP000002316">
    <property type="component" value="Chromosome 11"/>
</dbReference>
<dbReference type="GeneID" id="23867428"/>
<dbReference type="GO" id="GO:0003677">
    <property type="term" value="F:DNA binding"/>
    <property type="evidence" value="ECO:0007669"/>
    <property type="project" value="InterPro"/>
</dbReference>
<dbReference type="GO" id="GO:0006351">
    <property type="term" value="P:DNA-templated transcription"/>
    <property type="evidence" value="ECO:0007669"/>
    <property type="project" value="InterPro"/>
</dbReference>
<dbReference type="GO" id="GO:0003899">
    <property type="term" value="F:DNA-directed RNA polymerase activity"/>
    <property type="evidence" value="ECO:0007669"/>
    <property type="project" value="InterPro"/>
</dbReference>
<protein>
    <recommendedName>
        <fullName evidence="1">RNA polymerase Rpb2 domain-containing protein</fullName>
    </recommendedName>
</protein>
<accession>D0A6L9</accession>
<dbReference type="KEGG" id="tbg:TbgDal_XI4380"/>
<evidence type="ECO:0000259" key="1">
    <source>
        <dbReference type="Pfam" id="PF04566"/>
    </source>
</evidence>
<feature type="domain" description="RNA polymerase Rpb2" evidence="1">
    <location>
        <begin position="14"/>
        <end position="55"/>
    </location>
</feature>
<dbReference type="InterPro" id="IPR007646">
    <property type="entry name" value="RNA_pol_Rpb2_4"/>
</dbReference>
<dbReference type="EMBL" id="FN554974">
    <property type="protein sequence ID" value="CBH17320.1"/>
    <property type="molecule type" value="Genomic_DNA"/>
</dbReference>
<evidence type="ECO:0000313" key="2">
    <source>
        <dbReference type="EMBL" id="CBH17320.1"/>
    </source>
</evidence>
<name>D0A6L9_TRYB9</name>
<gene>
    <name evidence="2" type="ORF">TbgDal_XI4380</name>
</gene>
<dbReference type="RefSeq" id="XP_011779584.1">
    <property type="nucleotide sequence ID" value="XM_011781282.1"/>
</dbReference>
<sequence length="74" mass="8690">MCVYRYMIRLCRDVLRTLRRSGRLHPHVSIAINDRQKSVQIVCVGRRIVRLYVFVSDGKHAVISQHLDNLSSRK</sequence>
<dbReference type="Pfam" id="PF04566">
    <property type="entry name" value="RNA_pol_Rpb2_4"/>
    <property type="match status" value="1"/>
</dbReference>
<dbReference type="SUPFAM" id="SSF64484">
    <property type="entry name" value="beta and beta-prime subunits of DNA dependent RNA-polymerase"/>
    <property type="match status" value="1"/>
</dbReference>
<dbReference type="AlphaFoldDB" id="D0A6L9"/>
<dbReference type="Gene3D" id="3.90.1070.20">
    <property type="match status" value="1"/>
</dbReference>
<organism evidence="2 3">
    <name type="scientific">Trypanosoma brucei gambiense (strain MHOM/CI/86/DAL972)</name>
    <dbReference type="NCBI Taxonomy" id="679716"/>
    <lineage>
        <taxon>Eukaryota</taxon>
        <taxon>Discoba</taxon>
        <taxon>Euglenozoa</taxon>
        <taxon>Kinetoplastea</taxon>
        <taxon>Metakinetoplastina</taxon>
        <taxon>Trypanosomatida</taxon>
        <taxon>Trypanosomatidae</taxon>
        <taxon>Trypanosoma</taxon>
    </lineage>
</organism>
<reference evidence="3" key="1">
    <citation type="journal article" date="2010" name="PLoS Negl. Trop. Dis.">
        <title>The genome sequence of Trypanosoma brucei gambiense, causative agent of chronic human african trypanosomiasis.</title>
        <authorList>
            <person name="Jackson A.P."/>
            <person name="Sanders M."/>
            <person name="Berry A."/>
            <person name="McQuillan J."/>
            <person name="Aslett M.A."/>
            <person name="Quail M.A."/>
            <person name="Chukualim B."/>
            <person name="Capewell P."/>
            <person name="MacLeod A."/>
            <person name="Melville S.E."/>
            <person name="Gibson W."/>
            <person name="Barry J.D."/>
            <person name="Berriman M."/>
            <person name="Hertz-Fowler C."/>
        </authorList>
    </citation>
    <scope>NUCLEOTIDE SEQUENCE [LARGE SCALE GENOMIC DNA]</scope>
    <source>
        <strain evidence="3">MHOM/CI/86/DAL972</strain>
    </source>
</reference>
<proteinExistence type="predicted"/>